<reference evidence="1 2" key="1">
    <citation type="submission" date="2019-07" db="EMBL/GenBank/DDBJ databases">
        <title>Genomic Encyclopedia of Archaeal and Bacterial Type Strains, Phase II (KMG-II): from individual species to whole genera.</title>
        <authorList>
            <person name="Goeker M."/>
        </authorList>
    </citation>
    <scope>NUCLEOTIDE SEQUENCE [LARGE SCALE GENOMIC DNA]</scope>
    <source>
        <strain evidence="1 2">ATCC BAA-252</strain>
    </source>
</reference>
<keyword evidence="2" id="KW-1185">Reference proteome</keyword>
<dbReference type="Proteomes" id="UP000320593">
    <property type="component" value="Unassembled WGS sequence"/>
</dbReference>
<evidence type="ECO:0000313" key="1">
    <source>
        <dbReference type="EMBL" id="TWI93157.1"/>
    </source>
</evidence>
<dbReference type="EMBL" id="VLLF01000001">
    <property type="protein sequence ID" value="TWI93157.1"/>
    <property type="molecule type" value="Genomic_DNA"/>
</dbReference>
<evidence type="ECO:0000313" key="2">
    <source>
        <dbReference type="Proteomes" id="UP000320593"/>
    </source>
</evidence>
<organism evidence="1 2">
    <name type="scientific">Roseibium hamelinense</name>
    <dbReference type="NCBI Taxonomy" id="150831"/>
    <lineage>
        <taxon>Bacteria</taxon>
        <taxon>Pseudomonadati</taxon>
        <taxon>Pseudomonadota</taxon>
        <taxon>Alphaproteobacteria</taxon>
        <taxon>Hyphomicrobiales</taxon>
        <taxon>Stappiaceae</taxon>
        <taxon>Roseibium</taxon>
    </lineage>
</organism>
<dbReference type="AlphaFoldDB" id="A0A562THN6"/>
<sequence length="65" mass="7023">MRIVDLEGLADQIIDKIDLRTAHVFQGHGIDEDGDTVFLNGEVIVLAACHQVVFILQSGTAAAFD</sequence>
<comment type="caution">
    <text evidence="1">The sequence shown here is derived from an EMBL/GenBank/DDBJ whole genome shotgun (WGS) entry which is preliminary data.</text>
</comment>
<proteinExistence type="predicted"/>
<gene>
    <name evidence="1" type="ORF">JM93_00712</name>
</gene>
<protein>
    <submittedName>
        <fullName evidence="1">Uncharacterized protein</fullName>
    </submittedName>
</protein>
<name>A0A562THN6_9HYPH</name>
<accession>A0A562THN6</accession>